<feature type="non-terminal residue" evidence="2">
    <location>
        <position position="1"/>
    </location>
</feature>
<comment type="caution">
    <text evidence="2">The sequence shown here is derived from an EMBL/GenBank/DDBJ whole genome shotgun (WGS) entry which is preliminary data.</text>
</comment>
<dbReference type="Proteomes" id="UP001328107">
    <property type="component" value="Unassembled WGS sequence"/>
</dbReference>
<evidence type="ECO:0000256" key="1">
    <source>
        <dbReference type="SAM" id="MobiDB-lite"/>
    </source>
</evidence>
<feature type="compositionally biased region" description="Acidic residues" evidence="1">
    <location>
        <begin position="161"/>
        <end position="189"/>
    </location>
</feature>
<evidence type="ECO:0000313" key="2">
    <source>
        <dbReference type="EMBL" id="GMR55116.1"/>
    </source>
</evidence>
<feature type="compositionally biased region" description="Basic and acidic residues" evidence="1">
    <location>
        <begin position="1"/>
        <end position="11"/>
    </location>
</feature>
<sequence>LSQSSETDRMTGQEQAESCRSGLASSLRVVDELTSSPSSPAEVLLHRMNGVLRATAEANYVASGSFESIDALYESIDSMQQEMITHCEDLPFLYFSRSFAAVMEGLMRQLHHLQTTVPHALPYAEAHEIRRALEEDEWEESKMSDVTKPRPREEQPQRVPEEEESCGEEEAAAADAAEGESDSEVDSQDENNSSFFSVD</sequence>
<feature type="region of interest" description="Disordered" evidence="1">
    <location>
        <begin position="134"/>
        <end position="199"/>
    </location>
</feature>
<gene>
    <name evidence="2" type="ORF">PMAYCL1PPCAC_25311</name>
</gene>
<protein>
    <submittedName>
        <fullName evidence="2">Uncharacterized protein</fullName>
    </submittedName>
</protein>
<keyword evidence="3" id="KW-1185">Reference proteome</keyword>
<accession>A0AAN5D1K7</accession>
<feature type="compositionally biased region" description="Basic and acidic residues" evidence="1">
    <location>
        <begin position="140"/>
        <end position="160"/>
    </location>
</feature>
<dbReference type="EMBL" id="BTRK01000005">
    <property type="protein sequence ID" value="GMR55116.1"/>
    <property type="molecule type" value="Genomic_DNA"/>
</dbReference>
<proteinExistence type="predicted"/>
<feature type="compositionally biased region" description="Polar residues" evidence="1">
    <location>
        <begin position="190"/>
        <end position="199"/>
    </location>
</feature>
<evidence type="ECO:0000313" key="3">
    <source>
        <dbReference type="Proteomes" id="UP001328107"/>
    </source>
</evidence>
<name>A0AAN5D1K7_9BILA</name>
<reference evidence="3" key="1">
    <citation type="submission" date="2022-10" db="EMBL/GenBank/DDBJ databases">
        <title>Genome assembly of Pristionchus species.</title>
        <authorList>
            <person name="Yoshida K."/>
            <person name="Sommer R.J."/>
        </authorList>
    </citation>
    <scope>NUCLEOTIDE SEQUENCE [LARGE SCALE GENOMIC DNA]</scope>
    <source>
        <strain evidence="3">RS5460</strain>
    </source>
</reference>
<dbReference type="AlphaFoldDB" id="A0AAN5D1K7"/>
<organism evidence="2 3">
    <name type="scientific">Pristionchus mayeri</name>
    <dbReference type="NCBI Taxonomy" id="1317129"/>
    <lineage>
        <taxon>Eukaryota</taxon>
        <taxon>Metazoa</taxon>
        <taxon>Ecdysozoa</taxon>
        <taxon>Nematoda</taxon>
        <taxon>Chromadorea</taxon>
        <taxon>Rhabditida</taxon>
        <taxon>Rhabditina</taxon>
        <taxon>Diplogasteromorpha</taxon>
        <taxon>Diplogasteroidea</taxon>
        <taxon>Neodiplogasteridae</taxon>
        <taxon>Pristionchus</taxon>
    </lineage>
</organism>
<feature type="region of interest" description="Disordered" evidence="1">
    <location>
        <begin position="1"/>
        <end position="20"/>
    </location>
</feature>